<feature type="compositionally biased region" description="Gly residues" evidence="4">
    <location>
        <begin position="283"/>
        <end position="302"/>
    </location>
</feature>
<dbReference type="PROSITE" id="PS01268">
    <property type="entry name" value="UPF0024"/>
    <property type="match status" value="1"/>
</dbReference>
<dbReference type="SUPFAM" id="SSF55120">
    <property type="entry name" value="Pseudouridine synthase"/>
    <property type="match status" value="1"/>
</dbReference>
<dbReference type="OrthoDB" id="447290at2759"/>
<evidence type="ECO:0000313" key="6">
    <source>
        <dbReference type="EMBL" id="RXK34962.1"/>
    </source>
</evidence>
<dbReference type="VEuPathDB" id="FungiDB:TREMEDRAFT_32838"/>
<keyword evidence="2" id="KW-0819">tRNA processing</keyword>
<dbReference type="EMBL" id="SDIL01000168">
    <property type="protein sequence ID" value="RXK34962.1"/>
    <property type="molecule type" value="Genomic_DNA"/>
</dbReference>
<keyword evidence="7" id="KW-1185">Reference proteome</keyword>
<dbReference type="GO" id="GO:0009982">
    <property type="term" value="F:pseudouridine synthase activity"/>
    <property type="evidence" value="ECO:0007669"/>
    <property type="project" value="InterPro"/>
</dbReference>
<proteinExistence type="inferred from homology"/>
<dbReference type="NCBIfam" id="TIGR00094">
    <property type="entry name" value="tRNA_TruD_broad"/>
    <property type="match status" value="1"/>
</dbReference>
<comment type="similarity">
    <text evidence="1">Belongs to the pseudouridine synthase TruD family.</text>
</comment>
<evidence type="ECO:0000256" key="3">
    <source>
        <dbReference type="ARBA" id="ARBA00023235"/>
    </source>
</evidence>
<evidence type="ECO:0000259" key="5">
    <source>
        <dbReference type="PROSITE" id="PS50984"/>
    </source>
</evidence>
<dbReference type="GO" id="GO:0008033">
    <property type="term" value="P:tRNA processing"/>
    <property type="evidence" value="ECO:0007669"/>
    <property type="project" value="UniProtKB-KW"/>
</dbReference>
<dbReference type="InterPro" id="IPR011760">
    <property type="entry name" value="PsdUridine_synth_TruD_insert"/>
</dbReference>
<comment type="caution">
    <text evidence="6">The sequence shown here is derived from an EMBL/GenBank/DDBJ whole genome shotgun (WGS) entry which is preliminary data.</text>
</comment>
<dbReference type="InterPro" id="IPR020119">
    <property type="entry name" value="PsdUridine_synth_TruD_CS"/>
</dbReference>
<dbReference type="FunCoup" id="A0A4Q1B8J1">
    <property type="interactions" value="682"/>
</dbReference>
<feature type="compositionally biased region" description="Basic and acidic residues" evidence="4">
    <location>
        <begin position="8"/>
        <end position="33"/>
    </location>
</feature>
<dbReference type="GO" id="GO:0005634">
    <property type="term" value="C:nucleus"/>
    <property type="evidence" value="ECO:0007669"/>
    <property type="project" value="TreeGrafter"/>
</dbReference>
<name>A0A4Q1B8J1_TREME</name>
<feature type="region of interest" description="Disordered" evidence="4">
    <location>
        <begin position="351"/>
        <end position="372"/>
    </location>
</feature>
<dbReference type="PIRSF" id="PIRSF037016">
    <property type="entry name" value="Pseudouridin_synth_euk_prd"/>
    <property type="match status" value="1"/>
</dbReference>
<feature type="region of interest" description="Disordered" evidence="4">
    <location>
        <begin position="1"/>
        <end position="80"/>
    </location>
</feature>
<evidence type="ECO:0000256" key="1">
    <source>
        <dbReference type="ARBA" id="ARBA00007953"/>
    </source>
</evidence>
<sequence>MTDNVELETTKRSRSPRSEAEGEGDAKRPRVESESGEPPIDVVATTDEPQNDAEVESFERIRPANETLPQPVSRLGLKPVPPQLPPSLELVTGVKSDMRERKGFVGEQDVGIIGFAGPAEIKGVRGVIKQRFTDFMVYEVTPNGEVLHLKDITKPSEPGQEKRADVEKSDNGSVVPTTTAVEKEEIPESHAELPTELHFPPSSQWPISTTQSLRKVFSDQSIIALHTLFIEGKVAPRRSDSGWGSRQAVVEAEVASEEAGMNGMPRDGYLGRSPRGGDRGGRGRGGSRGGRGGRGGGSGGVGTVQDDREVITTKEARTEAHKTIRELFKSAFETSTRQLEGEEGSRIIIKWAHGSSSQTRQQKPKQDDKKDKIKLPPYIHFTLHKTNRETQDCLSHLSRLLNCHPKDLTVCGTKDKRAVTVQRVCLRRGNNFHAGKTLVGVWKLVNGITGRRNTEQAAIARRAERGCRIGDLEYSDQFLELGMLKGNQFVITLRNVQAEDTKSIDEVMTSLRDRGFINFYGMQRFGTSTVPTHITGLHILRGNWGAAVDSILSLREGEHPTCVAGRLAWLEDQDPAKSLELMPRRSVAERAIWEHWVRHKQTEDKLGALGTIPRNLRTMYVHAYQSYIWNLVVSERMKLSDHPMVGDLVHANEMEDEMEEESRINGEGKKHKWESSSSSEVKLLTEDELGSYTIFDVVMPLPGWNVEYPSGKIGQLYEDIMKADGLDLHRMRREQRDYSLPGSYRKLLTRPSQCSWTHIQYTDPDLALVQSDEDALLGLNIPATDDPNGRFRALKIELTLPASVYATMALREITREETSTWHQIGLTVNSEDQAYKGNVAVEGDDGSEVVQVEVEGEVLEVV</sequence>
<feature type="region of interest" description="Disordered" evidence="4">
    <location>
        <begin position="153"/>
        <end position="173"/>
    </location>
</feature>
<organism evidence="6 7">
    <name type="scientific">Tremella mesenterica</name>
    <name type="common">Jelly fungus</name>
    <dbReference type="NCBI Taxonomy" id="5217"/>
    <lineage>
        <taxon>Eukaryota</taxon>
        <taxon>Fungi</taxon>
        <taxon>Dikarya</taxon>
        <taxon>Basidiomycota</taxon>
        <taxon>Agaricomycotina</taxon>
        <taxon>Tremellomycetes</taxon>
        <taxon>Tremellales</taxon>
        <taxon>Tremellaceae</taxon>
        <taxon>Tremella</taxon>
    </lineage>
</organism>
<dbReference type="InterPro" id="IPR001656">
    <property type="entry name" value="PsdUridine_synth_TruD"/>
</dbReference>
<keyword evidence="3" id="KW-0413">Isomerase</keyword>
<feature type="region of interest" description="Disordered" evidence="4">
    <location>
        <begin position="254"/>
        <end position="305"/>
    </location>
</feature>
<protein>
    <recommendedName>
        <fullName evidence="5">TRUD domain-containing protein</fullName>
    </recommendedName>
</protein>
<dbReference type="InterPro" id="IPR042214">
    <property type="entry name" value="TruD_catalytic"/>
</dbReference>
<evidence type="ECO:0000313" key="7">
    <source>
        <dbReference type="Proteomes" id="UP000289152"/>
    </source>
</evidence>
<dbReference type="STRING" id="5217.A0A4Q1B8J1"/>
<feature type="compositionally biased region" description="Basic and acidic residues" evidence="4">
    <location>
        <begin position="153"/>
        <end position="170"/>
    </location>
</feature>
<dbReference type="PANTHER" id="PTHR13326">
    <property type="entry name" value="TRNA PSEUDOURIDINE SYNTHASE D"/>
    <property type="match status" value="1"/>
</dbReference>
<evidence type="ECO:0000256" key="2">
    <source>
        <dbReference type="ARBA" id="ARBA00022694"/>
    </source>
</evidence>
<dbReference type="CDD" id="cd02576">
    <property type="entry name" value="PseudoU_synth_ScPUS7"/>
    <property type="match status" value="1"/>
</dbReference>
<dbReference type="Gene3D" id="3.30.2350.20">
    <property type="entry name" value="TruD, catalytic domain"/>
    <property type="match status" value="2"/>
</dbReference>
<dbReference type="GO" id="GO:0001522">
    <property type="term" value="P:pseudouridine synthesis"/>
    <property type="evidence" value="ECO:0007669"/>
    <property type="project" value="InterPro"/>
</dbReference>
<dbReference type="Pfam" id="PF01142">
    <property type="entry name" value="TruD"/>
    <property type="match status" value="1"/>
</dbReference>
<dbReference type="Proteomes" id="UP000289152">
    <property type="component" value="Unassembled WGS sequence"/>
</dbReference>
<feature type="domain" description="TRUD" evidence="5">
    <location>
        <begin position="515"/>
        <end position="750"/>
    </location>
</feature>
<dbReference type="InterPro" id="IPR020103">
    <property type="entry name" value="PsdUridine_synth_cat_dom_sf"/>
</dbReference>
<dbReference type="AlphaFoldDB" id="A0A4Q1B8J1"/>
<dbReference type="GO" id="GO:0003723">
    <property type="term" value="F:RNA binding"/>
    <property type="evidence" value="ECO:0007669"/>
    <property type="project" value="InterPro"/>
</dbReference>
<dbReference type="PROSITE" id="PS50984">
    <property type="entry name" value="TRUD"/>
    <property type="match status" value="1"/>
</dbReference>
<dbReference type="InParanoid" id="A0A4Q1B8J1"/>
<dbReference type="PANTHER" id="PTHR13326:SF21">
    <property type="entry name" value="PSEUDOURIDYLATE SYNTHASE PUS7L"/>
    <property type="match status" value="1"/>
</dbReference>
<gene>
    <name evidence="6" type="ORF">M231_07776</name>
</gene>
<reference evidence="6 7" key="1">
    <citation type="submission" date="2016-06" db="EMBL/GenBank/DDBJ databases">
        <title>Evolution of pathogenesis and genome organization in the Tremellales.</title>
        <authorList>
            <person name="Cuomo C."/>
            <person name="Litvintseva A."/>
            <person name="Heitman J."/>
            <person name="Chen Y."/>
            <person name="Sun S."/>
            <person name="Springer D."/>
            <person name="Dromer F."/>
            <person name="Young S."/>
            <person name="Zeng Q."/>
            <person name="Chapman S."/>
            <person name="Gujja S."/>
            <person name="Saif S."/>
            <person name="Birren B."/>
        </authorList>
    </citation>
    <scope>NUCLEOTIDE SEQUENCE [LARGE SCALE GENOMIC DNA]</scope>
    <source>
        <strain evidence="6 7">ATCC 28783</strain>
    </source>
</reference>
<evidence type="ECO:0000256" key="4">
    <source>
        <dbReference type="SAM" id="MobiDB-lite"/>
    </source>
</evidence>
<accession>A0A4Q1B8J1</accession>